<reference evidence="1 2" key="1">
    <citation type="submission" date="2018-10" db="EMBL/GenBank/DDBJ databases">
        <title>Genomic Encyclopedia of Type Strains, Phase IV (KMG-IV): sequencing the most valuable type-strain genomes for metagenomic binning, comparative biology and taxonomic classification.</title>
        <authorList>
            <person name="Goeker M."/>
        </authorList>
    </citation>
    <scope>NUCLEOTIDE SEQUENCE [LARGE SCALE GENOMIC DNA]</scope>
    <source>
        <strain evidence="1 2">DSM 23841</strain>
    </source>
</reference>
<gene>
    <name evidence="1" type="ORF">DFR40_2746</name>
</gene>
<proteinExistence type="predicted"/>
<protein>
    <submittedName>
        <fullName evidence="1">Uncharacterized protein</fullName>
    </submittedName>
</protein>
<dbReference type="EMBL" id="RBXP01000017">
    <property type="protein sequence ID" value="RKT50811.1"/>
    <property type="molecule type" value="Genomic_DNA"/>
</dbReference>
<organism evidence="1 2">
    <name type="scientific">Azonexus fungiphilus</name>
    <dbReference type="NCBI Taxonomy" id="146940"/>
    <lineage>
        <taxon>Bacteria</taxon>
        <taxon>Pseudomonadati</taxon>
        <taxon>Pseudomonadota</taxon>
        <taxon>Betaproteobacteria</taxon>
        <taxon>Rhodocyclales</taxon>
        <taxon>Azonexaceae</taxon>
        <taxon>Azonexus</taxon>
    </lineage>
</organism>
<evidence type="ECO:0000313" key="1">
    <source>
        <dbReference type="EMBL" id="RKT50811.1"/>
    </source>
</evidence>
<sequence length="234" mass="25898">MWKPSHGSSRCLRLSPHSREGEISFVHYLLDSDLTCMKLNPIALLFFLVLLSGCVTTSNLPKNEPAMVSPQETVFVIGVQPRYRVALAKGRVDGTKWSRDSFSVATTNSFPDDGYIVVKVPSLSPPEWYGIAQILPEGIGVLAPRYMPCIGQGVVAFQAPSGKIVYVGDIEYKREGDKLKFNYAWRPEAAKKFVSSSYSALSDRLELSEGSIFTESSTTCDPTTIYVQITRTSR</sequence>
<evidence type="ECO:0000313" key="2">
    <source>
        <dbReference type="Proteomes" id="UP000270626"/>
    </source>
</evidence>
<name>A0A495VN33_9RHOO</name>
<comment type="caution">
    <text evidence="1">The sequence shown here is derived from an EMBL/GenBank/DDBJ whole genome shotgun (WGS) entry which is preliminary data.</text>
</comment>
<accession>A0A495VN33</accession>
<dbReference type="Proteomes" id="UP000270626">
    <property type="component" value="Unassembled WGS sequence"/>
</dbReference>
<dbReference type="AlphaFoldDB" id="A0A495VN33"/>
<keyword evidence="2" id="KW-1185">Reference proteome</keyword>